<dbReference type="AlphaFoldDB" id="A0A4R1MRK6"/>
<dbReference type="Proteomes" id="UP000294545">
    <property type="component" value="Unassembled WGS sequence"/>
</dbReference>
<gene>
    <name evidence="3" type="ORF">EDC19_1389</name>
</gene>
<name>A0A4R1MRK6_9FIRM</name>
<reference evidence="3 4" key="1">
    <citation type="submission" date="2019-03" db="EMBL/GenBank/DDBJ databases">
        <title>Genomic Encyclopedia of Type Strains, Phase IV (KMG-IV): sequencing the most valuable type-strain genomes for metagenomic binning, comparative biology and taxonomic classification.</title>
        <authorList>
            <person name="Goeker M."/>
        </authorList>
    </citation>
    <scope>NUCLEOTIDE SEQUENCE [LARGE SCALE GENOMIC DNA]</scope>
    <source>
        <strain evidence="3 4">DSM 24176</strain>
    </source>
</reference>
<feature type="region of interest" description="Disordered" evidence="1">
    <location>
        <begin position="53"/>
        <end position="105"/>
    </location>
</feature>
<evidence type="ECO:0000313" key="3">
    <source>
        <dbReference type="EMBL" id="TCK93199.1"/>
    </source>
</evidence>
<keyword evidence="2" id="KW-0812">Transmembrane</keyword>
<feature type="transmembrane region" description="Helical" evidence="2">
    <location>
        <begin position="28"/>
        <end position="48"/>
    </location>
</feature>
<dbReference type="Gene3D" id="2.180.10.10">
    <property type="entry name" value="RHS repeat-associated core"/>
    <property type="match status" value="1"/>
</dbReference>
<protein>
    <submittedName>
        <fullName evidence="3">RHS repeat-associated protein</fullName>
    </submittedName>
</protein>
<dbReference type="RefSeq" id="WP_132282116.1">
    <property type="nucleotide sequence ID" value="NZ_SMGQ01000012.1"/>
</dbReference>
<evidence type="ECO:0000313" key="4">
    <source>
        <dbReference type="Proteomes" id="UP000294545"/>
    </source>
</evidence>
<evidence type="ECO:0000256" key="1">
    <source>
        <dbReference type="SAM" id="MobiDB-lite"/>
    </source>
</evidence>
<keyword evidence="2" id="KW-0472">Membrane</keyword>
<accession>A0A4R1MRK6</accession>
<dbReference type="OrthoDB" id="6043530at2"/>
<evidence type="ECO:0000256" key="2">
    <source>
        <dbReference type="SAM" id="Phobius"/>
    </source>
</evidence>
<keyword evidence="2" id="KW-1133">Transmembrane helix</keyword>
<proteinExistence type="predicted"/>
<dbReference type="EMBL" id="SMGQ01000012">
    <property type="protein sequence ID" value="TCK93199.1"/>
    <property type="molecule type" value="Genomic_DNA"/>
</dbReference>
<comment type="caution">
    <text evidence="3">The sequence shown here is derived from an EMBL/GenBank/DDBJ whole genome shotgun (WGS) entry which is preliminary data.</text>
</comment>
<keyword evidence="4" id="KW-1185">Reference proteome</keyword>
<sequence length="126" mass="12840">MDALSHPLSLNLYTYCHNDPVNYVDPSGHFAVGALFAGGLAAGAMKLASGISRTISSNSGTKTSTSGGSSGSNGTRRSNSSSSNSSNKNTSSSSNTSSTSNKTSNLAEVYESYIEAGSNRTSRNNG</sequence>
<organism evidence="3 4">
    <name type="scientific">Natranaerovirga hydrolytica</name>
    <dbReference type="NCBI Taxonomy" id="680378"/>
    <lineage>
        <taxon>Bacteria</taxon>
        <taxon>Bacillati</taxon>
        <taxon>Bacillota</taxon>
        <taxon>Clostridia</taxon>
        <taxon>Lachnospirales</taxon>
        <taxon>Natranaerovirgaceae</taxon>
        <taxon>Natranaerovirga</taxon>
    </lineage>
</organism>